<reference evidence="2 3" key="1">
    <citation type="journal article" date="2020" name="Microb. Ecol.">
        <title>Ecogenomics of the Marine Benthic Filamentous Cyanobacterium Adonisia.</title>
        <authorList>
            <person name="Walter J.M."/>
            <person name="Coutinho F.H."/>
            <person name="Leomil L."/>
            <person name="Hargreaves P.I."/>
            <person name="Campeao M.E."/>
            <person name="Vieira V.V."/>
            <person name="Silva B.S."/>
            <person name="Fistarol G.O."/>
            <person name="Salomon P.S."/>
            <person name="Sawabe T."/>
            <person name="Mino S."/>
            <person name="Hosokawa M."/>
            <person name="Miyashita H."/>
            <person name="Maruyama F."/>
            <person name="van Verk M.C."/>
            <person name="Dutilh B.E."/>
            <person name="Thompson C.C."/>
            <person name="Thompson F.L."/>
        </authorList>
    </citation>
    <scope>NUCLEOTIDE SEQUENCE [LARGE SCALE GENOMIC DNA]</scope>
    <source>
        <strain evidence="2 3">CCMR0081</strain>
    </source>
</reference>
<accession>A0A6M0RH67</accession>
<comment type="caution">
    <text evidence="2">The sequence shown here is derived from an EMBL/GenBank/DDBJ whole genome shotgun (WGS) entry which is preliminary data.</text>
</comment>
<dbReference type="RefSeq" id="WP_163660012.1">
    <property type="nucleotide sequence ID" value="NZ_QXHD01000004.1"/>
</dbReference>
<keyword evidence="3" id="KW-1185">Reference proteome</keyword>
<feature type="transmembrane region" description="Helical" evidence="1">
    <location>
        <begin position="25"/>
        <end position="46"/>
    </location>
</feature>
<organism evidence="2 3">
    <name type="scientific">Adonisia turfae CCMR0081</name>
    <dbReference type="NCBI Taxonomy" id="2292702"/>
    <lineage>
        <taxon>Bacteria</taxon>
        <taxon>Bacillati</taxon>
        <taxon>Cyanobacteriota</taxon>
        <taxon>Adonisia</taxon>
        <taxon>Adonisia turfae</taxon>
    </lineage>
</organism>
<evidence type="ECO:0000313" key="3">
    <source>
        <dbReference type="Proteomes" id="UP000481033"/>
    </source>
</evidence>
<name>A0A6M0RH67_9CYAN</name>
<gene>
    <name evidence="2" type="ORF">DXZ20_05775</name>
</gene>
<dbReference type="AlphaFoldDB" id="A0A6M0RH67"/>
<protein>
    <recommendedName>
        <fullName evidence="4">2TM domain-containing protein</fullName>
    </recommendedName>
</protein>
<keyword evidence="1" id="KW-0812">Transmembrane</keyword>
<keyword evidence="1" id="KW-1133">Transmembrane helix</keyword>
<proteinExistence type="predicted"/>
<evidence type="ECO:0000313" key="2">
    <source>
        <dbReference type="EMBL" id="NEZ55193.1"/>
    </source>
</evidence>
<sequence length="89" mass="10098">MPPKWPRKPDRNDPAYRKLEDRINFAVHVAAFTAFNSGLWFFHGFIPGTLPWLPKLTLPWLGLLVVHGVWLFAIASYSAHEAPSDKPSS</sequence>
<dbReference type="EMBL" id="QXHD01000004">
    <property type="protein sequence ID" value="NEZ55193.1"/>
    <property type="molecule type" value="Genomic_DNA"/>
</dbReference>
<evidence type="ECO:0000256" key="1">
    <source>
        <dbReference type="SAM" id="Phobius"/>
    </source>
</evidence>
<evidence type="ECO:0008006" key="4">
    <source>
        <dbReference type="Google" id="ProtNLM"/>
    </source>
</evidence>
<feature type="transmembrane region" description="Helical" evidence="1">
    <location>
        <begin position="58"/>
        <end position="79"/>
    </location>
</feature>
<keyword evidence="1" id="KW-0472">Membrane</keyword>
<dbReference type="Proteomes" id="UP000481033">
    <property type="component" value="Unassembled WGS sequence"/>
</dbReference>